<feature type="region of interest" description="Disordered" evidence="1">
    <location>
        <begin position="1"/>
        <end position="20"/>
    </location>
</feature>
<feature type="region of interest" description="Disordered" evidence="1">
    <location>
        <begin position="178"/>
        <end position="207"/>
    </location>
</feature>
<dbReference type="AlphaFoldDB" id="A0A1Z4N4G5"/>
<accession>A0A1Z4N4G5</accession>
<keyword evidence="4" id="KW-1185">Reference proteome</keyword>
<proteinExistence type="predicted"/>
<evidence type="ECO:0000256" key="1">
    <source>
        <dbReference type="SAM" id="MobiDB-lite"/>
    </source>
</evidence>
<keyword evidence="2" id="KW-0812">Transmembrane</keyword>
<feature type="region of interest" description="Disordered" evidence="1">
    <location>
        <begin position="139"/>
        <end position="160"/>
    </location>
</feature>
<reference evidence="3 4" key="1">
    <citation type="submission" date="2017-06" db="EMBL/GenBank/DDBJ databases">
        <title>Genome sequencing of cyanobaciteial culture collection at National Institute for Environmental Studies (NIES).</title>
        <authorList>
            <person name="Hirose Y."/>
            <person name="Shimura Y."/>
            <person name="Fujisawa T."/>
            <person name="Nakamura Y."/>
            <person name="Kawachi M."/>
        </authorList>
    </citation>
    <scope>NUCLEOTIDE SEQUENCE [LARGE SCALE GENOMIC DNA]</scope>
    <source>
        <strain evidence="3 4">NIES-37</strain>
    </source>
</reference>
<organism evidence="3 4">
    <name type="scientific">Tolypothrix tenuis PCC 7101</name>
    <dbReference type="NCBI Taxonomy" id="231146"/>
    <lineage>
        <taxon>Bacteria</taxon>
        <taxon>Bacillati</taxon>
        <taxon>Cyanobacteriota</taxon>
        <taxon>Cyanophyceae</taxon>
        <taxon>Nostocales</taxon>
        <taxon>Tolypothrichaceae</taxon>
        <taxon>Tolypothrix</taxon>
    </lineage>
</organism>
<evidence type="ECO:0000256" key="2">
    <source>
        <dbReference type="SAM" id="Phobius"/>
    </source>
</evidence>
<evidence type="ECO:0000313" key="4">
    <source>
        <dbReference type="Proteomes" id="UP000218785"/>
    </source>
</evidence>
<feature type="region of interest" description="Disordered" evidence="1">
    <location>
        <begin position="253"/>
        <end position="281"/>
    </location>
</feature>
<keyword evidence="2" id="KW-1133">Transmembrane helix</keyword>
<name>A0A1Z4N4G5_9CYAN</name>
<evidence type="ECO:0000313" key="3">
    <source>
        <dbReference type="EMBL" id="BAZ00608.1"/>
    </source>
</evidence>
<dbReference type="Proteomes" id="UP000218785">
    <property type="component" value="Chromosome"/>
</dbReference>
<dbReference type="KEGG" id="ttq:NIES37_46030"/>
<dbReference type="EMBL" id="AP018248">
    <property type="protein sequence ID" value="BAZ00608.1"/>
    <property type="molecule type" value="Genomic_DNA"/>
</dbReference>
<keyword evidence="2" id="KW-0472">Membrane</keyword>
<feature type="transmembrane region" description="Helical" evidence="2">
    <location>
        <begin position="296"/>
        <end position="315"/>
    </location>
</feature>
<gene>
    <name evidence="3" type="ORF">NIES37_46030</name>
</gene>
<protein>
    <submittedName>
        <fullName evidence="3">Uncharacterized protein</fullName>
    </submittedName>
</protein>
<sequence>MHLHSTNESPYFPNLEDKKNNIEEKRERSMKVAVQQDDLQLLAKTLQEQLLAEVPSGGVFQVKCAVNKDGLMILIQHPPGLIADTRTIFQLIEDVIQSLPNQQERQVQCFLRVLGEKYPYTNRSLDLHQRVELSEITSYPHLPEPPISTSTNSPLEDSKAAGSRLIFPPIPESLSAASLKDEADSPFTPNFSDVSLDDEDDLPFPPNLSAAAIEDEADLPFAPHFSAASLEDDTDSTYASSFSAASLDDDANSTYPSSLPKASFSDDIEEEEPFDPFAGGPDLSTSKSKKLIKSGLIGLGVLAIIGLGVGGYLLLTPCLLSECKPVQTAEQLKTESRRSLRRAKSERELVTVQQQLQASVSELASIPAWSPYSQQAEELQTSLSASSDKIDQVVKGLQAAALATKKSQTPAENIEELQARQKLWRRAIAPLESISANSDFSQLAQVKLLSYRTSLQTVNQQLLVAEKWVKKLSAAKAVANNATQMETTVKSLNDLQRVQFAWQVAVNALNSIPAASSEYPEAQQLLREYKPKLVTARNRTTKEQLAAKTYQQAVAAANQAKVSEQKQQWQAAVTQWQQAVQSVKQVPNDSFQYLQAQSLGEPYSAALKEAQGKLEIANSLQQTRNDLSRTCTNGIRICNFTVDSKGITVRLTREYDLARSALPNTNPATPNAVPGLSQHLQILQQALGVISDNAHLPLSVYDSQGKPVYTRSLEG</sequence>